<keyword evidence="2" id="KW-1185">Reference proteome</keyword>
<evidence type="ECO:0000313" key="1">
    <source>
        <dbReference type="EMBL" id="QOX62230.1"/>
    </source>
</evidence>
<accession>A0ACD1A784</accession>
<reference evidence="1" key="1">
    <citation type="submission" date="2019-08" db="EMBL/GenBank/DDBJ databases">
        <title>Genome sequence of Clostridiales bacterium MT110.</title>
        <authorList>
            <person name="Cao J."/>
        </authorList>
    </citation>
    <scope>NUCLEOTIDE SEQUENCE</scope>
    <source>
        <strain evidence="1">MT110</strain>
    </source>
</reference>
<gene>
    <name evidence="1" type="ORF">FRZ06_02100</name>
</gene>
<evidence type="ECO:0000313" key="2">
    <source>
        <dbReference type="Proteomes" id="UP000594014"/>
    </source>
</evidence>
<proteinExistence type="predicted"/>
<dbReference type="Proteomes" id="UP000594014">
    <property type="component" value="Chromosome"/>
</dbReference>
<organism evidence="1 2">
    <name type="scientific">Anoxybacterium hadale</name>
    <dbReference type="NCBI Taxonomy" id="3408580"/>
    <lineage>
        <taxon>Bacteria</taxon>
        <taxon>Bacillati</taxon>
        <taxon>Bacillota</taxon>
        <taxon>Clostridia</taxon>
        <taxon>Peptostreptococcales</taxon>
        <taxon>Anaerovoracaceae</taxon>
        <taxon>Anoxybacterium</taxon>
    </lineage>
</organism>
<sequence>MKSHAIIPIFIPHLGCPNDCIFCNQKKITAQTSPVTLEDMKATAERYLSTLSSSEVETIEMAFYGGSFTGIPMELQQEYLAVAKDYKDRGLIQKIHLSTRPDYINEEILENLKKYDVDIIELGVQSLDEEVLRLSNRGHDRECVFKASELIQSYGFTLGLQLMIGLPGDTHEKSVKSAREVVEIGPSIARLYPTVIIRDTDLYELYQTGKYQPLTIEAAVYTTKEMYLILTKAGINVIRIGLKSTDLISENGAVIGGYHPAFRQLVESEIAKDQMEAQLTACLSSYQCNEQGSTQDSLQGSYRFYSSGPSFSNMVGNGKSNRLYFEKKYPHVRISFHVDHSLPDGVFVLEKR</sequence>
<dbReference type="EMBL" id="CP042469">
    <property type="protein sequence ID" value="QOX62230.1"/>
    <property type="molecule type" value="Genomic_DNA"/>
</dbReference>
<protein>
    <submittedName>
        <fullName evidence="1">Radical SAM protein</fullName>
    </submittedName>
</protein>
<name>A0ACD1A784_9FIRM</name>